<dbReference type="PIRSF" id="PIRSF017082">
    <property type="entry name" value="YflP"/>
    <property type="match status" value="1"/>
</dbReference>
<evidence type="ECO:0000313" key="4">
    <source>
        <dbReference type="Proteomes" id="UP000501534"/>
    </source>
</evidence>
<dbReference type="Proteomes" id="UP000501534">
    <property type="component" value="Chromosome"/>
</dbReference>
<dbReference type="RefSeq" id="WP_171089305.1">
    <property type="nucleotide sequence ID" value="NZ_CP053069.1"/>
</dbReference>
<dbReference type="InterPro" id="IPR005064">
    <property type="entry name" value="BUG"/>
</dbReference>
<evidence type="ECO:0008006" key="5">
    <source>
        <dbReference type="Google" id="ProtNLM"/>
    </source>
</evidence>
<dbReference type="AlphaFoldDB" id="A0A6M4GV56"/>
<dbReference type="PANTHER" id="PTHR42928:SF5">
    <property type="entry name" value="BLR1237 PROTEIN"/>
    <property type="match status" value="1"/>
</dbReference>
<evidence type="ECO:0000256" key="1">
    <source>
        <dbReference type="ARBA" id="ARBA00006987"/>
    </source>
</evidence>
<dbReference type="Gene3D" id="3.40.190.10">
    <property type="entry name" value="Periplasmic binding protein-like II"/>
    <property type="match status" value="1"/>
</dbReference>
<accession>A0A6M4GV56</accession>
<dbReference type="Gene3D" id="3.40.190.150">
    <property type="entry name" value="Bordetella uptake gene, domain 1"/>
    <property type="match status" value="1"/>
</dbReference>
<dbReference type="Pfam" id="PF03401">
    <property type="entry name" value="TctC"/>
    <property type="match status" value="1"/>
</dbReference>
<dbReference type="PANTHER" id="PTHR42928">
    <property type="entry name" value="TRICARBOXYLATE-BINDING PROTEIN"/>
    <property type="match status" value="1"/>
</dbReference>
<protein>
    <recommendedName>
        <fullName evidence="5">Tripartite-type tricarboxylate transporter receptor subunit TctC</fullName>
    </recommendedName>
</protein>
<keyword evidence="4" id="KW-1185">Reference proteome</keyword>
<sequence>MIRRIASAAFALLLATVGATAWAQKFPDKPVKLIVPYPAGQATDIAARIVGEALGREWGQPVVIDNIGGGAAIPGMVTAREAKGDGYTLLMGTSAAMVVNPAIIDKLPYDPFNDFVLIGPIFRNPLIIVANDQAPYKSLKELVDAAKANPGKLNWGYPGAGTTQHLTGELFKQTAGVDIQGVMYKGSAQVVQDMLGNQIQLSVDGVPANLPHIKSGKLRALASTGSSRAPQLPDVQTIAELGYPGFAGEGWGGMVATKSTPPDVVAKISADLRKVLSNPDIQAKIVAAGLVVDNMPRDQWLVFTKGTLAQWGDVARRNNIKVQ</sequence>
<evidence type="ECO:0000313" key="3">
    <source>
        <dbReference type="EMBL" id="QJR09527.1"/>
    </source>
</evidence>
<name>A0A6M4GV56_9PROT</name>
<feature type="chain" id="PRO_5026973582" description="Tripartite-type tricarboxylate transporter receptor subunit TctC" evidence="2">
    <location>
        <begin position="24"/>
        <end position="323"/>
    </location>
</feature>
<dbReference type="SUPFAM" id="SSF53850">
    <property type="entry name" value="Periplasmic binding protein-like II"/>
    <property type="match status" value="1"/>
</dbReference>
<feature type="signal peptide" evidence="2">
    <location>
        <begin position="1"/>
        <end position="23"/>
    </location>
</feature>
<comment type="similarity">
    <text evidence="1">Belongs to the UPF0065 (bug) family.</text>
</comment>
<dbReference type="KEGG" id="uru:DSM104443_00576"/>
<dbReference type="CDD" id="cd07012">
    <property type="entry name" value="PBP2_Bug_TTT"/>
    <property type="match status" value="1"/>
</dbReference>
<dbReference type="InterPro" id="IPR042100">
    <property type="entry name" value="Bug_dom1"/>
</dbReference>
<proteinExistence type="inferred from homology"/>
<keyword evidence="2" id="KW-0732">Signal</keyword>
<dbReference type="EMBL" id="CP053069">
    <property type="protein sequence ID" value="QJR09527.1"/>
    <property type="molecule type" value="Genomic_DNA"/>
</dbReference>
<evidence type="ECO:0000256" key="2">
    <source>
        <dbReference type="SAM" id="SignalP"/>
    </source>
</evidence>
<gene>
    <name evidence="3" type="ORF">DSM104443_00576</name>
</gene>
<organism evidence="3 4">
    <name type="scientific">Usitatibacter rugosus</name>
    <dbReference type="NCBI Taxonomy" id="2732067"/>
    <lineage>
        <taxon>Bacteria</taxon>
        <taxon>Pseudomonadati</taxon>
        <taxon>Pseudomonadota</taxon>
        <taxon>Betaproteobacteria</taxon>
        <taxon>Nitrosomonadales</taxon>
        <taxon>Usitatibacteraceae</taxon>
        <taxon>Usitatibacter</taxon>
    </lineage>
</organism>
<reference evidence="3 4" key="1">
    <citation type="submission" date="2020-04" db="EMBL/GenBank/DDBJ databases">
        <title>Usitatibacter rugosus gen. nov., sp. nov. and Usitatibacter palustris sp. nov., novel members of Usitatibacteraceae fam. nov. within the order Nitrosomonadales isolated from soil.</title>
        <authorList>
            <person name="Huber K.J."/>
            <person name="Neumann-Schaal M."/>
            <person name="Geppert A."/>
            <person name="Luckner M."/>
            <person name="Wanner G."/>
            <person name="Overmann J."/>
        </authorList>
    </citation>
    <scope>NUCLEOTIDE SEQUENCE [LARGE SCALE GENOMIC DNA]</scope>
    <source>
        <strain evidence="3 4">0125_3</strain>
    </source>
</reference>